<dbReference type="RefSeq" id="WP_171470786.1">
    <property type="nucleotide sequence ID" value="NZ_CP053452.2"/>
</dbReference>
<feature type="domain" description="RNA polymerase sigma factor 70 region 4 type 2" evidence="6">
    <location>
        <begin position="136"/>
        <end position="188"/>
    </location>
</feature>
<comment type="similarity">
    <text evidence="1">Belongs to the sigma-70 factor family. ECF subfamily.</text>
</comment>
<evidence type="ECO:0000256" key="2">
    <source>
        <dbReference type="ARBA" id="ARBA00023015"/>
    </source>
</evidence>
<keyword evidence="2" id="KW-0805">Transcription regulation</keyword>
<dbReference type="Gene3D" id="1.10.1740.10">
    <property type="match status" value="1"/>
</dbReference>
<evidence type="ECO:0000256" key="4">
    <source>
        <dbReference type="ARBA" id="ARBA00023163"/>
    </source>
</evidence>
<feature type="compositionally biased region" description="Low complexity" evidence="5">
    <location>
        <begin position="206"/>
        <end position="222"/>
    </location>
</feature>
<name>A0A6M5YLA3_9BACT</name>
<dbReference type="PANTHER" id="PTHR43133">
    <property type="entry name" value="RNA POLYMERASE ECF-TYPE SIGMA FACTO"/>
    <property type="match status" value="1"/>
</dbReference>
<evidence type="ECO:0000313" key="7">
    <source>
        <dbReference type="EMBL" id="QJW94879.1"/>
    </source>
</evidence>
<dbReference type="KEGG" id="ftj:FTUN_2405"/>
<accession>A0A6M5YLA3</accession>
<dbReference type="Gene3D" id="1.10.10.10">
    <property type="entry name" value="Winged helix-like DNA-binding domain superfamily/Winged helix DNA-binding domain"/>
    <property type="match status" value="1"/>
</dbReference>
<evidence type="ECO:0000256" key="5">
    <source>
        <dbReference type="SAM" id="MobiDB-lite"/>
    </source>
</evidence>
<dbReference type="InterPro" id="IPR039425">
    <property type="entry name" value="RNA_pol_sigma-70-like"/>
</dbReference>
<reference evidence="8" key="1">
    <citation type="submission" date="2020-05" db="EMBL/GenBank/DDBJ databases">
        <title>Frigoriglobus tundricola gen. nov., sp. nov., a psychrotolerant cellulolytic planctomycete of the family Gemmataceae with two divergent copies of 16S rRNA gene.</title>
        <authorList>
            <person name="Kulichevskaya I.S."/>
            <person name="Ivanova A.A."/>
            <person name="Naumoff D.G."/>
            <person name="Beletsky A.V."/>
            <person name="Rijpstra W.I.C."/>
            <person name="Sinninghe Damste J.S."/>
            <person name="Mardanov A.V."/>
            <person name="Ravin N.V."/>
            <person name="Dedysh S.N."/>
        </authorList>
    </citation>
    <scope>NUCLEOTIDE SEQUENCE [LARGE SCALE GENOMIC DNA]</scope>
    <source>
        <strain evidence="8">PL17</strain>
    </source>
</reference>
<dbReference type="CDD" id="cd06171">
    <property type="entry name" value="Sigma70_r4"/>
    <property type="match status" value="1"/>
</dbReference>
<gene>
    <name evidence="7" type="ORF">FTUN_2405</name>
</gene>
<organism evidence="7 8">
    <name type="scientific">Frigoriglobus tundricola</name>
    <dbReference type="NCBI Taxonomy" id="2774151"/>
    <lineage>
        <taxon>Bacteria</taxon>
        <taxon>Pseudomonadati</taxon>
        <taxon>Planctomycetota</taxon>
        <taxon>Planctomycetia</taxon>
        <taxon>Gemmatales</taxon>
        <taxon>Gemmataceae</taxon>
        <taxon>Frigoriglobus</taxon>
    </lineage>
</organism>
<dbReference type="Pfam" id="PF08281">
    <property type="entry name" value="Sigma70_r4_2"/>
    <property type="match status" value="1"/>
</dbReference>
<dbReference type="InterPro" id="IPR013325">
    <property type="entry name" value="RNA_pol_sigma_r2"/>
</dbReference>
<dbReference type="InterPro" id="IPR013249">
    <property type="entry name" value="RNA_pol_sigma70_r4_t2"/>
</dbReference>
<keyword evidence="3" id="KW-0731">Sigma factor</keyword>
<feature type="region of interest" description="Disordered" evidence="5">
    <location>
        <begin position="204"/>
        <end position="254"/>
    </location>
</feature>
<dbReference type="SUPFAM" id="SSF88946">
    <property type="entry name" value="Sigma2 domain of RNA polymerase sigma factors"/>
    <property type="match status" value="1"/>
</dbReference>
<dbReference type="InterPro" id="IPR014284">
    <property type="entry name" value="RNA_pol_sigma-70_dom"/>
</dbReference>
<dbReference type="GO" id="GO:0003677">
    <property type="term" value="F:DNA binding"/>
    <property type="evidence" value="ECO:0007669"/>
    <property type="project" value="InterPro"/>
</dbReference>
<proteinExistence type="inferred from homology"/>
<dbReference type="GO" id="GO:0006352">
    <property type="term" value="P:DNA-templated transcription initiation"/>
    <property type="evidence" value="ECO:0007669"/>
    <property type="project" value="InterPro"/>
</dbReference>
<dbReference type="GO" id="GO:0016987">
    <property type="term" value="F:sigma factor activity"/>
    <property type="evidence" value="ECO:0007669"/>
    <property type="project" value="UniProtKB-KW"/>
</dbReference>
<protein>
    <recommendedName>
        <fullName evidence="6">RNA polymerase sigma factor 70 region 4 type 2 domain-containing protein</fullName>
    </recommendedName>
</protein>
<feature type="region of interest" description="Disordered" evidence="5">
    <location>
        <begin position="112"/>
        <end position="133"/>
    </location>
</feature>
<dbReference type="EMBL" id="CP053452">
    <property type="protein sequence ID" value="QJW94879.1"/>
    <property type="molecule type" value="Genomic_DNA"/>
</dbReference>
<evidence type="ECO:0000256" key="3">
    <source>
        <dbReference type="ARBA" id="ARBA00023082"/>
    </source>
</evidence>
<feature type="compositionally biased region" description="Basic and acidic residues" evidence="5">
    <location>
        <begin position="240"/>
        <end position="254"/>
    </location>
</feature>
<dbReference type="AlphaFoldDB" id="A0A6M5YLA3"/>
<dbReference type="PANTHER" id="PTHR43133:SF51">
    <property type="entry name" value="RNA POLYMERASE SIGMA FACTOR"/>
    <property type="match status" value="1"/>
</dbReference>
<evidence type="ECO:0000256" key="1">
    <source>
        <dbReference type="ARBA" id="ARBA00010641"/>
    </source>
</evidence>
<sequence length="254" mass="28294">MDDTPFTAVDRDLLKRCLHREPGSWNDFVDRFLSLIYHTIGYTAHLRSVRVGPEDVEDIAAEVLLQIVASDFKVLREFRKESSLATYLTVIARRICVHELVRRQKVRDAIKRGDSRLAEPEPDDAPAAQKGMESLEEVEKLLRRLSGREREIVRLYYLEGRTYEEISTETDVPVNTIGAILSRARKKLRDMAAPSASGVTAVLDSTPAPAAAKPKVAKATAKPAPPTASIRPTKPSRVKPKADPLSEQKAEADE</sequence>
<keyword evidence="4" id="KW-0804">Transcription</keyword>
<keyword evidence="8" id="KW-1185">Reference proteome</keyword>
<dbReference type="InterPro" id="IPR013324">
    <property type="entry name" value="RNA_pol_sigma_r3/r4-like"/>
</dbReference>
<dbReference type="InterPro" id="IPR036388">
    <property type="entry name" value="WH-like_DNA-bd_sf"/>
</dbReference>
<dbReference type="SUPFAM" id="SSF88659">
    <property type="entry name" value="Sigma3 and sigma4 domains of RNA polymerase sigma factors"/>
    <property type="match status" value="1"/>
</dbReference>
<dbReference type="NCBIfam" id="TIGR02937">
    <property type="entry name" value="sigma70-ECF"/>
    <property type="match status" value="1"/>
</dbReference>
<dbReference type="Proteomes" id="UP000503447">
    <property type="component" value="Chromosome"/>
</dbReference>
<evidence type="ECO:0000259" key="6">
    <source>
        <dbReference type="Pfam" id="PF08281"/>
    </source>
</evidence>
<evidence type="ECO:0000313" key="8">
    <source>
        <dbReference type="Proteomes" id="UP000503447"/>
    </source>
</evidence>